<dbReference type="GO" id="GO:0009236">
    <property type="term" value="P:cobalamin biosynthetic process"/>
    <property type="evidence" value="ECO:0007669"/>
    <property type="project" value="UniProtKB-UniPathway"/>
</dbReference>
<comment type="pathway">
    <text evidence="6">Cofactor biosynthesis; adenosylcobalamin biosynthesis; adenosylcobalamin from cob(II)yrinate a,c-diamide: step 5/7.</text>
</comment>
<keyword evidence="12" id="KW-0547">Nucleotide-binding</keyword>
<dbReference type="EC" id="2.7.1.156" evidence="8"/>
<dbReference type="GO" id="GO:0005525">
    <property type="term" value="F:GTP binding"/>
    <property type="evidence" value="ECO:0007669"/>
    <property type="project" value="UniProtKB-KW"/>
</dbReference>
<dbReference type="GO" id="GO:0043752">
    <property type="term" value="F:adenosylcobinamide kinase activity"/>
    <property type="evidence" value="ECO:0007669"/>
    <property type="project" value="UniProtKB-EC"/>
</dbReference>
<reference evidence="18 19" key="1">
    <citation type="journal article" date="2012" name="J. Bacteriol.">
        <title>Genome sequence of the soybean symbiont Sinorhizobium fredii HH103.</title>
        <authorList>
            <person name="Weidner S."/>
            <person name="Becker A."/>
            <person name="Bonilla I."/>
            <person name="Jaenicke S."/>
            <person name="Lloret J."/>
            <person name="Margaret I."/>
            <person name="Puhler A."/>
            <person name="Ruiz-Sainz J.E."/>
            <person name="Schneiker-Bekel S."/>
            <person name="Szczepanowski R."/>
            <person name="Vinardell J.M."/>
            <person name="Zehner S."/>
            <person name="Gottfert M."/>
        </authorList>
    </citation>
    <scope>NUCLEOTIDE SEQUENCE [LARGE SCALE GENOMIC DNA]</scope>
    <source>
        <strain evidence="18 19">HH103</strain>
    </source>
</reference>
<evidence type="ECO:0000256" key="16">
    <source>
        <dbReference type="ARBA" id="ARBA00029570"/>
    </source>
</evidence>
<comment type="catalytic activity">
    <reaction evidence="2">
        <text>adenosylcob(III)inamide phosphate + GTP + H(+) = adenosylcob(III)inamide-GDP + diphosphate</text>
        <dbReference type="Rhea" id="RHEA:22712"/>
        <dbReference type="ChEBI" id="CHEBI:15378"/>
        <dbReference type="ChEBI" id="CHEBI:33019"/>
        <dbReference type="ChEBI" id="CHEBI:37565"/>
        <dbReference type="ChEBI" id="CHEBI:58502"/>
        <dbReference type="ChEBI" id="CHEBI:60487"/>
        <dbReference type="EC" id="2.7.7.62"/>
    </reaction>
</comment>
<protein>
    <recommendedName>
        <fullName evidence="16">Adenosylcobinamide kinase</fullName>
        <ecNumber evidence="8">2.7.1.156</ecNumber>
        <ecNumber evidence="9">2.7.7.62</ecNumber>
    </recommendedName>
    <alternativeName>
        <fullName evidence="17">Adenosylcobinamide-phosphate guanylyltransferase</fullName>
    </alternativeName>
</protein>
<evidence type="ECO:0000256" key="5">
    <source>
        <dbReference type="ARBA" id="ARBA00004692"/>
    </source>
</evidence>
<comment type="catalytic activity">
    <reaction evidence="3">
        <text>adenosylcob(III)inamide + GTP = adenosylcob(III)inamide phosphate + GDP + H(+)</text>
        <dbReference type="Rhea" id="RHEA:15765"/>
        <dbReference type="ChEBI" id="CHEBI:2480"/>
        <dbReference type="ChEBI" id="CHEBI:15378"/>
        <dbReference type="ChEBI" id="CHEBI:37565"/>
        <dbReference type="ChEBI" id="CHEBI:58189"/>
        <dbReference type="ChEBI" id="CHEBI:58502"/>
        <dbReference type="EC" id="2.7.1.156"/>
    </reaction>
</comment>
<evidence type="ECO:0000313" key="19">
    <source>
        <dbReference type="Proteomes" id="UP000007735"/>
    </source>
</evidence>
<dbReference type="HOGENOM" id="CLU_911762_0_0_5"/>
<dbReference type="GO" id="GO:0005524">
    <property type="term" value="F:ATP binding"/>
    <property type="evidence" value="ECO:0007669"/>
    <property type="project" value="UniProtKB-KW"/>
</dbReference>
<dbReference type="PATRIC" id="fig|380.5.peg.1857"/>
<dbReference type="InterPro" id="IPR027417">
    <property type="entry name" value="P-loop_NTPase"/>
</dbReference>
<evidence type="ECO:0000256" key="8">
    <source>
        <dbReference type="ARBA" id="ARBA00012016"/>
    </source>
</evidence>
<evidence type="ECO:0000256" key="10">
    <source>
        <dbReference type="ARBA" id="ARBA00022573"/>
    </source>
</evidence>
<dbReference type="Gene3D" id="3.40.50.300">
    <property type="entry name" value="P-loop containing nucleotide triphosphate hydrolases"/>
    <property type="match status" value="1"/>
</dbReference>
<dbReference type="UniPathway" id="UPA00148">
    <property type="reaction ID" value="UER00236"/>
</dbReference>
<comment type="similarity">
    <text evidence="7">Belongs to the CobU/CobP family.</text>
</comment>
<evidence type="ECO:0000256" key="12">
    <source>
        <dbReference type="ARBA" id="ARBA00022741"/>
    </source>
</evidence>
<comment type="pathway">
    <text evidence="5">Cofactor biosynthesis; adenosylcobalamin biosynthesis; adenosylcobalamin from cob(II)yrinate a,c-diamide: step 6/7.</text>
</comment>
<dbReference type="GO" id="GO:0008820">
    <property type="term" value="F:cobinamide phosphate guanylyltransferase activity"/>
    <property type="evidence" value="ECO:0007669"/>
    <property type="project" value="UniProtKB-EC"/>
</dbReference>
<evidence type="ECO:0000256" key="13">
    <source>
        <dbReference type="ARBA" id="ARBA00022777"/>
    </source>
</evidence>
<proteinExistence type="inferred from homology"/>
<evidence type="ECO:0000256" key="7">
    <source>
        <dbReference type="ARBA" id="ARBA00007490"/>
    </source>
</evidence>
<dbReference type="STRING" id="1117943.SFHH103_01750"/>
<evidence type="ECO:0000313" key="18">
    <source>
        <dbReference type="EMBL" id="CCE96247.1"/>
    </source>
</evidence>
<dbReference type="AlphaFoldDB" id="G9A7L7"/>
<dbReference type="SUPFAM" id="SSF52540">
    <property type="entry name" value="P-loop containing nucleoside triphosphate hydrolases"/>
    <property type="match status" value="1"/>
</dbReference>
<dbReference type="Pfam" id="PF02283">
    <property type="entry name" value="CobU"/>
    <property type="match status" value="1"/>
</dbReference>
<comment type="function">
    <text evidence="4">Catalyzes ATP-dependent phosphorylation of adenosylcobinamide and addition of GMP to adenosylcobinamide phosphate.</text>
</comment>
<evidence type="ECO:0000256" key="3">
    <source>
        <dbReference type="ARBA" id="ARBA00001522"/>
    </source>
</evidence>
<keyword evidence="14" id="KW-0067">ATP-binding</keyword>
<comment type="catalytic activity">
    <reaction evidence="1">
        <text>adenosylcob(III)inamide + ATP = adenosylcob(III)inamide phosphate + ADP + H(+)</text>
        <dbReference type="Rhea" id="RHEA:15769"/>
        <dbReference type="ChEBI" id="CHEBI:2480"/>
        <dbReference type="ChEBI" id="CHEBI:15378"/>
        <dbReference type="ChEBI" id="CHEBI:30616"/>
        <dbReference type="ChEBI" id="CHEBI:58502"/>
        <dbReference type="ChEBI" id="CHEBI:456216"/>
        <dbReference type="EC" id="2.7.1.156"/>
    </reaction>
</comment>
<dbReference type="EMBL" id="HE616890">
    <property type="protein sequence ID" value="CCE96247.1"/>
    <property type="molecule type" value="Genomic_DNA"/>
</dbReference>
<evidence type="ECO:0000256" key="14">
    <source>
        <dbReference type="ARBA" id="ARBA00022840"/>
    </source>
</evidence>
<evidence type="ECO:0000256" key="11">
    <source>
        <dbReference type="ARBA" id="ARBA00022679"/>
    </source>
</evidence>
<dbReference type="InterPro" id="IPR003203">
    <property type="entry name" value="CobU/CobP"/>
</dbReference>
<accession>G9A7L7</accession>
<evidence type="ECO:0000256" key="15">
    <source>
        <dbReference type="ARBA" id="ARBA00023134"/>
    </source>
</evidence>
<dbReference type="NCBIfam" id="NF004469">
    <property type="entry name" value="PRK05800.1"/>
    <property type="match status" value="1"/>
</dbReference>
<evidence type="ECO:0000256" key="17">
    <source>
        <dbReference type="ARBA" id="ARBA00030571"/>
    </source>
</evidence>
<keyword evidence="18" id="KW-0548">Nucleotidyltransferase</keyword>
<evidence type="ECO:0000256" key="4">
    <source>
        <dbReference type="ARBA" id="ARBA00003889"/>
    </source>
</evidence>
<keyword evidence="13 18" id="KW-0418">Kinase</keyword>
<evidence type="ECO:0000256" key="9">
    <source>
        <dbReference type="ARBA" id="ARBA00012523"/>
    </source>
</evidence>
<keyword evidence="11 18" id="KW-0808">Transferase</keyword>
<organism evidence="18 19">
    <name type="scientific">Sinorhizobium fredii (strain HH103)</name>
    <dbReference type="NCBI Taxonomy" id="1117943"/>
    <lineage>
        <taxon>Bacteria</taxon>
        <taxon>Pseudomonadati</taxon>
        <taxon>Pseudomonadota</taxon>
        <taxon>Alphaproteobacteria</taxon>
        <taxon>Hyphomicrobiales</taxon>
        <taxon>Rhizobiaceae</taxon>
        <taxon>Sinorhizobium/Ensifer group</taxon>
        <taxon>Sinorhizobium</taxon>
    </lineage>
</organism>
<evidence type="ECO:0000256" key="1">
    <source>
        <dbReference type="ARBA" id="ARBA00000312"/>
    </source>
</evidence>
<dbReference type="eggNOG" id="COG2087">
    <property type="taxonomic scope" value="Bacteria"/>
</dbReference>
<evidence type="ECO:0000256" key="6">
    <source>
        <dbReference type="ARBA" id="ARBA00005159"/>
    </source>
</evidence>
<dbReference type="Proteomes" id="UP000007735">
    <property type="component" value="Chromosome"/>
</dbReference>
<dbReference type="CDD" id="cd00544">
    <property type="entry name" value="CobU"/>
    <property type="match status" value="1"/>
</dbReference>
<evidence type="ECO:0000256" key="2">
    <source>
        <dbReference type="ARBA" id="ARBA00000711"/>
    </source>
</evidence>
<sequence length="305" mass="33670">MRFPSDETAWGSFCGIGRASRKSHWRGIVNSRAGRLFIYESSAFTSQQRREGETDPFGLNVDAHRMRSALPVTPRARRPAVHQGIARGSPPLCQHGGCRGLQIAFCACRSRVRYLSLLCSHRIPRAGSGRMTLSHAGPVFVLGGARSGKSNFAERLAEASGLPMHYVATGRAYDEEMRDRIAHHQAAREGRGWTTHEEPLDLSALLRRLDAPGRAILVDCLTLWVTNLMMDERDMAAEFAALADLLPGMQARLIFVSNEVGLGIVPENRMARDFRDHAGRLHQIVAEKSAEVYFVAAGLPLKMKG</sequence>
<keyword evidence="15" id="KW-0342">GTP-binding</keyword>
<gene>
    <name evidence="18" type="primary">cobU</name>
    <name evidence="18" type="ordered locus">SFHH103_01750</name>
</gene>
<dbReference type="PANTHER" id="PTHR34848">
    <property type="match status" value="1"/>
</dbReference>
<dbReference type="KEGG" id="sfh:SFHH103_01750"/>
<name>G9A7L7_SINF1</name>
<keyword evidence="10" id="KW-0169">Cobalamin biosynthesis</keyword>
<dbReference type="PANTHER" id="PTHR34848:SF1">
    <property type="entry name" value="BIFUNCTIONAL ADENOSYLCOBALAMIN BIOSYNTHESIS PROTEIN COBU"/>
    <property type="match status" value="1"/>
</dbReference>
<dbReference type="EC" id="2.7.7.62" evidence="9"/>